<dbReference type="AlphaFoldDB" id="A0A0A9AHT8"/>
<evidence type="ECO:0000313" key="1">
    <source>
        <dbReference type="EMBL" id="JAD50716.1"/>
    </source>
</evidence>
<reference evidence="1" key="1">
    <citation type="submission" date="2014-09" db="EMBL/GenBank/DDBJ databases">
        <authorList>
            <person name="Magalhaes I.L.F."/>
            <person name="Oliveira U."/>
            <person name="Santos F.R."/>
            <person name="Vidigal T.H.D.A."/>
            <person name="Brescovit A.D."/>
            <person name="Santos A.J."/>
        </authorList>
    </citation>
    <scope>NUCLEOTIDE SEQUENCE</scope>
    <source>
        <tissue evidence="1">Shoot tissue taken approximately 20 cm above the soil surface</tissue>
    </source>
</reference>
<sequence>MLSLSLPEKKTSDEDSDDIVRFFGVYNLSSLCIILSLKLPVSRTRLSSNHLVSIIFV</sequence>
<protein>
    <submittedName>
        <fullName evidence="1">Uncharacterized protein</fullName>
    </submittedName>
</protein>
<reference evidence="1" key="2">
    <citation type="journal article" date="2015" name="Data Brief">
        <title>Shoot transcriptome of the giant reed, Arundo donax.</title>
        <authorList>
            <person name="Barrero R.A."/>
            <person name="Guerrero F.D."/>
            <person name="Moolhuijzen P."/>
            <person name="Goolsby J.A."/>
            <person name="Tidwell J."/>
            <person name="Bellgard S.E."/>
            <person name="Bellgard M.I."/>
        </authorList>
    </citation>
    <scope>NUCLEOTIDE SEQUENCE</scope>
    <source>
        <tissue evidence="1">Shoot tissue taken approximately 20 cm above the soil surface</tissue>
    </source>
</reference>
<proteinExistence type="predicted"/>
<name>A0A0A9AHT8_ARUDO</name>
<organism evidence="1">
    <name type="scientific">Arundo donax</name>
    <name type="common">Giant reed</name>
    <name type="synonym">Donax arundinaceus</name>
    <dbReference type="NCBI Taxonomy" id="35708"/>
    <lineage>
        <taxon>Eukaryota</taxon>
        <taxon>Viridiplantae</taxon>
        <taxon>Streptophyta</taxon>
        <taxon>Embryophyta</taxon>
        <taxon>Tracheophyta</taxon>
        <taxon>Spermatophyta</taxon>
        <taxon>Magnoliopsida</taxon>
        <taxon>Liliopsida</taxon>
        <taxon>Poales</taxon>
        <taxon>Poaceae</taxon>
        <taxon>PACMAD clade</taxon>
        <taxon>Arundinoideae</taxon>
        <taxon>Arundineae</taxon>
        <taxon>Arundo</taxon>
    </lineage>
</organism>
<accession>A0A0A9AHT8</accession>
<dbReference type="EMBL" id="GBRH01247179">
    <property type="protein sequence ID" value="JAD50716.1"/>
    <property type="molecule type" value="Transcribed_RNA"/>
</dbReference>